<evidence type="ECO:0000313" key="2">
    <source>
        <dbReference type="Proteomes" id="UP000217790"/>
    </source>
</evidence>
<name>A0A2H3EE20_ARMGA</name>
<dbReference type="OrthoDB" id="3007717at2759"/>
<reference evidence="2" key="1">
    <citation type="journal article" date="2017" name="Nat. Ecol. Evol.">
        <title>Genome expansion and lineage-specific genetic innovations in the forest pathogenic fungi Armillaria.</title>
        <authorList>
            <person name="Sipos G."/>
            <person name="Prasanna A.N."/>
            <person name="Walter M.C."/>
            <person name="O'Connor E."/>
            <person name="Balint B."/>
            <person name="Krizsan K."/>
            <person name="Kiss B."/>
            <person name="Hess J."/>
            <person name="Varga T."/>
            <person name="Slot J."/>
            <person name="Riley R."/>
            <person name="Boka B."/>
            <person name="Rigling D."/>
            <person name="Barry K."/>
            <person name="Lee J."/>
            <person name="Mihaltcheva S."/>
            <person name="LaButti K."/>
            <person name="Lipzen A."/>
            <person name="Waldron R."/>
            <person name="Moloney N.M."/>
            <person name="Sperisen C."/>
            <person name="Kredics L."/>
            <person name="Vagvoelgyi C."/>
            <person name="Patrignani A."/>
            <person name="Fitzpatrick D."/>
            <person name="Nagy I."/>
            <person name="Doyle S."/>
            <person name="Anderson J.B."/>
            <person name="Grigoriev I.V."/>
            <person name="Gueldener U."/>
            <person name="Muensterkoetter M."/>
            <person name="Nagy L.G."/>
        </authorList>
    </citation>
    <scope>NUCLEOTIDE SEQUENCE [LARGE SCALE GENOMIC DNA]</scope>
    <source>
        <strain evidence="2">Ar21-2</strain>
    </source>
</reference>
<accession>A0A2H3EE20</accession>
<dbReference type="EMBL" id="KZ293644">
    <property type="protein sequence ID" value="PBL04461.1"/>
    <property type="molecule type" value="Genomic_DNA"/>
</dbReference>
<evidence type="ECO:0000313" key="1">
    <source>
        <dbReference type="EMBL" id="PBL04461.1"/>
    </source>
</evidence>
<gene>
    <name evidence="1" type="ORF">ARMGADRAFT_1158253</name>
</gene>
<keyword evidence="2" id="KW-1185">Reference proteome</keyword>
<dbReference type="InParanoid" id="A0A2H3EE20"/>
<dbReference type="OMA" id="QPGILIY"/>
<dbReference type="Proteomes" id="UP000217790">
    <property type="component" value="Unassembled WGS sequence"/>
</dbReference>
<organism evidence="1 2">
    <name type="scientific">Armillaria gallica</name>
    <name type="common">Bulbous honey fungus</name>
    <name type="synonym">Armillaria bulbosa</name>
    <dbReference type="NCBI Taxonomy" id="47427"/>
    <lineage>
        <taxon>Eukaryota</taxon>
        <taxon>Fungi</taxon>
        <taxon>Dikarya</taxon>
        <taxon>Basidiomycota</taxon>
        <taxon>Agaricomycotina</taxon>
        <taxon>Agaricomycetes</taxon>
        <taxon>Agaricomycetidae</taxon>
        <taxon>Agaricales</taxon>
        <taxon>Marasmiineae</taxon>
        <taxon>Physalacriaceae</taxon>
        <taxon>Armillaria</taxon>
    </lineage>
</organism>
<protein>
    <submittedName>
        <fullName evidence="1">Uncharacterized protein</fullName>
    </submittedName>
</protein>
<sequence length="150" mass="17855">MSYFEWPKTVKEWRDRGWKPDGSRPYDLWKRKPLQKLNKAWETYNVQLHPPNDEPRRPDGYTFLSRYQCQPGILIYKPEFSQAASSIVQHTIYNQDVLIRLISIDGDATGDDHYEAIRRLSQGQTAFRGDNYALPLLNELVRRVVKWENW</sequence>
<dbReference type="STRING" id="47427.A0A2H3EE20"/>
<dbReference type="AlphaFoldDB" id="A0A2H3EE20"/>
<proteinExistence type="predicted"/>